<keyword evidence="2" id="KW-0560">Oxidoreductase</keyword>
<comment type="caution">
    <text evidence="2">The sequence shown here is derived from an EMBL/GenBank/DDBJ whole genome shotgun (WGS) entry which is preliminary data.</text>
</comment>
<evidence type="ECO:0000259" key="1">
    <source>
        <dbReference type="PROSITE" id="PS51379"/>
    </source>
</evidence>
<dbReference type="Gene3D" id="3.30.70.20">
    <property type="match status" value="1"/>
</dbReference>
<dbReference type="PROSITE" id="PS51379">
    <property type="entry name" value="4FE4S_FER_2"/>
    <property type="match status" value="1"/>
</dbReference>
<gene>
    <name evidence="2" type="primary">hyfA_4</name>
    <name evidence="2" type="ORF">SDC9_126792</name>
</gene>
<organism evidence="2">
    <name type="scientific">bioreactor metagenome</name>
    <dbReference type="NCBI Taxonomy" id="1076179"/>
    <lineage>
        <taxon>unclassified sequences</taxon>
        <taxon>metagenomes</taxon>
        <taxon>ecological metagenomes</taxon>
    </lineage>
</organism>
<evidence type="ECO:0000313" key="2">
    <source>
        <dbReference type="EMBL" id="MPM79751.1"/>
    </source>
</evidence>
<name>A0A645CS72_9ZZZZ</name>
<dbReference type="AlphaFoldDB" id="A0A645CS72"/>
<dbReference type="EMBL" id="VSSQ01029572">
    <property type="protein sequence ID" value="MPM79751.1"/>
    <property type="molecule type" value="Genomic_DNA"/>
</dbReference>
<reference evidence="2" key="1">
    <citation type="submission" date="2019-08" db="EMBL/GenBank/DDBJ databases">
        <authorList>
            <person name="Kucharzyk K."/>
            <person name="Murdoch R.W."/>
            <person name="Higgins S."/>
            <person name="Loffler F."/>
        </authorList>
    </citation>
    <scope>NUCLEOTIDE SEQUENCE</scope>
</reference>
<dbReference type="EC" id="1.-.-.-" evidence="2"/>
<dbReference type="SUPFAM" id="SSF54862">
    <property type="entry name" value="4Fe-4S ferredoxins"/>
    <property type="match status" value="1"/>
</dbReference>
<dbReference type="InterPro" id="IPR017896">
    <property type="entry name" value="4Fe4S_Fe-S-bd"/>
</dbReference>
<dbReference type="GO" id="GO:0016491">
    <property type="term" value="F:oxidoreductase activity"/>
    <property type="evidence" value="ECO:0007669"/>
    <property type="project" value="UniProtKB-KW"/>
</dbReference>
<sequence length="85" mass="9465">MLACPFGAINLNDTEKGKLINLENIPTDKLFCIEKMVANKCDLCSNSDEGPACIRVCPTSAFRIVTEEDLSQSIKNKRKNTILKF</sequence>
<accession>A0A645CS72</accession>
<protein>
    <submittedName>
        <fullName evidence="2">Hydrogenase-4 component A</fullName>
        <ecNumber evidence="2">1.-.-.-</ecNumber>
    </submittedName>
</protein>
<proteinExistence type="predicted"/>
<feature type="domain" description="4Fe-4S ferredoxin-type" evidence="1">
    <location>
        <begin position="34"/>
        <end position="67"/>
    </location>
</feature>